<evidence type="ECO:0000313" key="5">
    <source>
        <dbReference type="Proteomes" id="UP000190130"/>
    </source>
</evidence>
<dbReference type="STRING" id="53254.SAMN05660750_02690"/>
<dbReference type="RefSeq" id="WP_055726618.1">
    <property type="nucleotide sequence ID" value="NZ_FUYX01000006.1"/>
</dbReference>
<dbReference type="InterPro" id="IPR050072">
    <property type="entry name" value="Peptidase_M20A"/>
</dbReference>
<keyword evidence="4" id="KW-1185">Reference proteome</keyword>
<accession>A0A0Q3IAS3</accession>
<evidence type="ECO:0000256" key="1">
    <source>
        <dbReference type="ARBA" id="ARBA00022801"/>
    </source>
</evidence>
<protein>
    <submittedName>
        <fullName evidence="3">Acetylornithine deacetylase</fullName>
    </submittedName>
</protein>
<dbReference type="GO" id="GO:0016787">
    <property type="term" value="F:hydrolase activity"/>
    <property type="evidence" value="ECO:0007669"/>
    <property type="project" value="InterPro"/>
</dbReference>
<dbReference type="EMBL" id="FUYX01000006">
    <property type="protein sequence ID" value="SKB85589.1"/>
    <property type="molecule type" value="Genomic_DNA"/>
</dbReference>
<dbReference type="Gene3D" id="3.40.630.10">
    <property type="entry name" value="Zn peptidases"/>
    <property type="match status" value="1"/>
</dbReference>
<dbReference type="Proteomes" id="UP000051562">
    <property type="component" value="Unassembled WGS sequence"/>
</dbReference>
<dbReference type="Gene3D" id="3.30.70.360">
    <property type="match status" value="1"/>
</dbReference>
<name>A0A0Q3IAS3_9HYPH</name>
<dbReference type="OrthoDB" id="9809784at2"/>
<evidence type="ECO:0000313" key="4">
    <source>
        <dbReference type="Proteomes" id="UP000051562"/>
    </source>
</evidence>
<dbReference type="AlphaFoldDB" id="A0A0Q3IAS3"/>
<dbReference type="Proteomes" id="UP000190130">
    <property type="component" value="Unassembled WGS sequence"/>
</dbReference>
<dbReference type="EMBL" id="LMAR01000007">
    <property type="protein sequence ID" value="KQK32063.1"/>
    <property type="molecule type" value="Genomic_DNA"/>
</dbReference>
<organism evidence="2 4">
    <name type="scientific">Bosea thiooxidans</name>
    <dbReference type="NCBI Taxonomy" id="53254"/>
    <lineage>
        <taxon>Bacteria</taxon>
        <taxon>Pseudomonadati</taxon>
        <taxon>Pseudomonadota</taxon>
        <taxon>Alphaproteobacteria</taxon>
        <taxon>Hyphomicrobiales</taxon>
        <taxon>Boseaceae</taxon>
        <taxon>Bosea</taxon>
    </lineage>
</organism>
<gene>
    <name evidence="2" type="ORF">ARD30_07885</name>
    <name evidence="3" type="ORF">SAMN05660750_02690</name>
</gene>
<dbReference type="PANTHER" id="PTHR43808">
    <property type="entry name" value="ACETYLORNITHINE DEACETYLASE"/>
    <property type="match status" value="1"/>
</dbReference>
<dbReference type="Pfam" id="PF01546">
    <property type="entry name" value="Peptidase_M20"/>
    <property type="match status" value="1"/>
</dbReference>
<evidence type="ECO:0000313" key="3">
    <source>
        <dbReference type="EMBL" id="SKB85589.1"/>
    </source>
</evidence>
<keyword evidence="1" id="KW-0378">Hydrolase</keyword>
<dbReference type="PANTHER" id="PTHR43808:SF25">
    <property type="entry name" value="PEPTIDASE M20 DIMERISATION DOMAIN-CONTAINING PROTEIN"/>
    <property type="match status" value="1"/>
</dbReference>
<proteinExistence type="predicted"/>
<reference evidence="2 4" key="1">
    <citation type="submission" date="2015-10" db="EMBL/GenBank/DDBJ databases">
        <title>Draft genome of Bosea thiooxidans.</title>
        <authorList>
            <person name="Wang X."/>
        </authorList>
    </citation>
    <scope>NUCLEOTIDE SEQUENCE [LARGE SCALE GENOMIC DNA]</scope>
    <source>
        <strain evidence="2 4">CGMCC 9174</strain>
    </source>
</reference>
<dbReference type="SUPFAM" id="SSF53187">
    <property type="entry name" value="Zn-dependent exopeptidases"/>
    <property type="match status" value="1"/>
</dbReference>
<sequence length="458" mass="49028">MLASDLAQLHSQLDKALAAARAQRDRSVRHLADFVSTPSLTGEEGAGQDYMRELLRKAGADIHDAEPDVEAMFAAHPDVAQYPTHWQHDLILPYADLPTFEALQASGLETVLNYDGRPNLVGSWRGEGGGRSLILNGHVDTVTIEPRAGWTRDPFGAEIADGLMYGRGASDMKGGVMAALMAITYLREAGIRLRGDVSLQCVVNEEHAGNGTLDLVRRGFRADAAVILEPTSNTIAISHPGGLYWQVSLTGVPRSPGARWNGTELEGLGAIDALPPVIEALLALEARYNAGTPQGQKAPFALTIGRVSGGHYETATAAEAQLKGGAYFAPSLGSVTEVMAAFREAIAQANRTDPRLRRHPARLEFLHHDDATAQSEDLEIARVMGAVLAGRGGDGNPYQGHFCCDMRHLVNQGGIPSIVFGPGSIAQAHKPDEYIPIADYEAAIEHLIVFIAEWCGIA</sequence>
<evidence type="ECO:0000313" key="2">
    <source>
        <dbReference type="EMBL" id="KQK32063.1"/>
    </source>
</evidence>
<reference evidence="3 5" key="2">
    <citation type="submission" date="2017-02" db="EMBL/GenBank/DDBJ databases">
        <authorList>
            <person name="Peterson S.W."/>
        </authorList>
    </citation>
    <scope>NUCLEOTIDE SEQUENCE [LARGE SCALE GENOMIC DNA]</scope>
    <source>
        <strain evidence="3 5">DSM 9653</strain>
    </source>
</reference>
<dbReference type="InterPro" id="IPR002933">
    <property type="entry name" value="Peptidase_M20"/>
</dbReference>